<name>A0ABQ6NQX9_9BACL</name>
<dbReference type="InterPro" id="IPR011051">
    <property type="entry name" value="RmlC_Cupin_sf"/>
</dbReference>
<dbReference type="PANTHER" id="PTHR36440:SF1">
    <property type="entry name" value="PUTATIVE (AFU_ORTHOLOGUE AFUA_8G07350)-RELATED"/>
    <property type="match status" value="1"/>
</dbReference>
<dbReference type="Pfam" id="PF07883">
    <property type="entry name" value="Cupin_2"/>
    <property type="match status" value="1"/>
</dbReference>
<reference evidence="2 3" key="1">
    <citation type="submission" date="2023-05" db="EMBL/GenBank/DDBJ databases">
        <title>Draft genome of Paenibacillus sp. CCS26.</title>
        <authorList>
            <person name="Akita H."/>
            <person name="Shinto Y."/>
            <person name="Kimura Z."/>
        </authorList>
    </citation>
    <scope>NUCLEOTIDE SEQUENCE [LARGE SCALE GENOMIC DNA]</scope>
    <source>
        <strain evidence="2 3">CCS26</strain>
    </source>
</reference>
<proteinExistence type="predicted"/>
<dbReference type="RefSeq" id="WP_317981216.1">
    <property type="nucleotide sequence ID" value="NZ_BTCL01000017.1"/>
</dbReference>
<feature type="domain" description="Cupin type-2" evidence="1">
    <location>
        <begin position="39"/>
        <end position="100"/>
    </location>
</feature>
<sequence>MKKVTAFPLAGHLLSTTGGNLVMAEWTAEGCTEGAEPMKIAPLHIHREDDEAWYVLEGTLAFRIDDQTVEANAGDAVMVPRGAAHTYWNPKAESARYLLIMTVRISELIEAIHAAPDRSPEGLRKLFEKYETEFIGW</sequence>
<accession>A0ABQ6NQX9</accession>
<organism evidence="2 3">
    <name type="scientific">Paenibacillus glycanilyticus</name>
    <dbReference type="NCBI Taxonomy" id="126569"/>
    <lineage>
        <taxon>Bacteria</taxon>
        <taxon>Bacillati</taxon>
        <taxon>Bacillota</taxon>
        <taxon>Bacilli</taxon>
        <taxon>Bacillales</taxon>
        <taxon>Paenibacillaceae</taxon>
        <taxon>Paenibacillus</taxon>
    </lineage>
</organism>
<dbReference type="PANTHER" id="PTHR36440">
    <property type="entry name" value="PUTATIVE (AFU_ORTHOLOGUE AFUA_8G07350)-RELATED"/>
    <property type="match status" value="1"/>
</dbReference>
<dbReference type="SUPFAM" id="SSF51182">
    <property type="entry name" value="RmlC-like cupins"/>
    <property type="match status" value="1"/>
</dbReference>
<evidence type="ECO:0000313" key="2">
    <source>
        <dbReference type="EMBL" id="GMK47154.1"/>
    </source>
</evidence>
<protein>
    <recommendedName>
        <fullName evidence="1">Cupin type-2 domain-containing protein</fullName>
    </recommendedName>
</protein>
<keyword evidence="3" id="KW-1185">Reference proteome</keyword>
<dbReference type="InterPro" id="IPR053146">
    <property type="entry name" value="QDO-like"/>
</dbReference>
<dbReference type="EMBL" id="BTCL01000017">
    <property type="protein sequence ID" value="GMK47154.1"/>
    <property type="molecule type" value="Genomic_DNA"/>
</dbReference>
<comment type="caution">
    <text evidence="2">The sequence shown here is derived from an EMBL/GenBank/DDBJ whole genome shotgun (WGS) entry which is preliminary data.</text>
</comment>
<dbReference type="InterPro" id="IPR014710">
    <property type="entry name" value="RmlC-like_jellyroll"/>
</dbReference>
<dbReference type="Proteomes" id="UP001285921">
    <property type="component" value="Unassembled WGS sequence"/>
</dbReference>
<dbReference type="Gene3D" id="2.60.120.10">
    <property type="entry name" value="Jelly Rolls"/>
    <property type="match status" value="1"/>
</dbReference>
<gene>
    <name evidence="2" type="ORF">PghCCS26_42840</name>
</gene>
<dbReference type="InterPro" id="IPR013096">
    <property type="entry name" value="Cupin_2"/>
</dbReference>
<evidence type="ECO:0000259" key="1">
    <source>
        <dbReference type="Pfam" id="PF07883"/>
    </source>
</evidence>
<evidence type="ECO:0000313" key="3">
    <source>
        <dbReference type="Proteomes" id="UP001285921"/>
    </source>
</evidence>